<protein>
    <submittedName>
        <fullName evidence="1">Uncharacterized protein</fullName>
    </submittedName>
</protein>
<gene>
    <name evidence="2" type="ORF">MM415A04584_0004</name>
    <name evidence="3" type="ORF">MM415B03372_0015</name>
    <name evidence="1" type="ORF">TM448A08222_0008</name>
    <name evidence="4" type="ORF">TM448B08638_0002</name>
</gene>
<sequence>MTKKELLKELEEWDDDTELEVSIPMDWDHPFDGGRIWAKIDCVEPRREKEEHHCLINVSEVTMA</sequence>
<dbReference type="EMBL" id="MT142986">
    <property type="protein sequence ID" value="QJA91419.1"/>
    <property type="molecule type" value="Genomic_DNA"/>
</dbReference>
<proteinExistence type="predicted"/>
<dbReference type="EMBL" id="MT141706">
    <property type="protein sequence ID" value="QJA69442.1"/>
    <property type="molecule type" value="Genomic_DNA"/>
</dbReference>
<evidence type="ECO:0000313" key="3">
    <source>
        <dbReference type="EMBL" id="QJA91419.1"/>
    </source>
</evidence>
<dbReference type="AlphaFoldDB" id="A0A6H2A6J8"/>
<evidence type="ECO:0000313" key="2">
    <source>
        <dbReference type="EMBL" id="QJA69442.1"/>
    </source>
</evidence>
<reference evidence="1" key="1">
    <citation type="submission" date="2020-03" db="EMBL/GenBank/DDBJ databases">
        <title>The deep terrestrial virosphere.</title>
        <authorList>
            <person name="Holmfeldt K."/>
            <person name="Nilsson E."/>
            <person name="Simone D."/>
            <person name="Lopez-Fernandez M."/>
            <person name="Wu X."/>
            <person name="de Brujin I."/>
            <person name="Lundin D."/>
            <person name="Andersson A."/>
            <person name="Bertilsson S."/>
            <person name="Dopson M."/>
        </authorList>
    </citation>
    <scope>NUCLEOTIDE SEQUENCE</scope>
    <source>
        <strain evidence="2">MM415A04584</strain>
        <strain evidence="3">MM415B03372</strain>
        <strain evidence="1">TM448A08222</strain>
        <strain evidence="4">TM448B08638</strain>
    </source>
</reference>
<evidence type="ECO:0000313" key="1">
    <source>
        <dbReference type="EMBL" id="QJA55261.1"/>
    </source>
</evidence>
<name>A0A6H2A6J8_9ZZZZ</name>
<evidence type="ECO:0000313" key="4">
    <source>
        <dbReference type="EMBL" id="QJI04449.1"/>
    </source>
</evidence>
<organism evidence="1">
    <name type="scientific">viral metagenome</name>
    <dbReference type="NCBI Taxonomy" id="1070528"/>
    <lineage>
        <taxon>unclassified sequences</taxon>
        <taxon>metagenomes</taxon>
        <taxon>organismal metagenomes</taxon>
    </lineage>
</organism>
<dbReference type="EMBL" id="MT145181">
    <property type="protein sequence ID" value="QJI04449.1"/>
    <property type="molecule type" value="Genomic_DNA"/>
</dbReference>
<dbReference type="EMBL" id="MT144582">
    <property type="protein sequence ID" value="QJA55261.1"/>
    <property type="molecule type" value="Genomic_DNA"/>
</dbReference>
<accession>A0A6H2A6J8</accession>